<evidence type="ECO:0000256" key="1">
    <source>
        <dbReference type="SAM" id="MobiDB-lite"/>
    </source>
</evidence>
<organism evidence="2 3">
    <name type="scientific">Streptomyces coacervatus</name>
    <dbReference type="NCBI Taxonomy" id="647381"/>
    <lineage>
        <taxon>Bacteria</taxon>
        <taxon>Bacillati</taxon>
        <taxon>Actinomycetota</taxon>
        <taxon>Actinomycetes</taxon>
        <taxon>Kitasatosporales</taxon>
        <taxon>Streptomycetaceae</taxon>
        <taxon>Streptomyces</taxon>
    </lineage>
</organism>
<protein>
    <submittedName>
        <fullName evidence="2">Uncharacterized protein</fullName>
    </submittedName>
</protein>
<evidence type="ECO:0000313" key="3">
    <source>
        <dbReference type="Proteomes" id="UP001501009"/>
    </source>
</evidence>
<feature type="compositionally biased region" description="Basic and acidic residues" evidence="1">
    <location>
        <begin position="123"/>
        <end position="139"/>
    </location>
</feature>
<feature type="region of interest" description="Disordered" evidence="1">
    <location>
        <begin position="115"/>
        <end position="139"/>
    </location>
</feature>
<keyword evidence="3" id="KW-1185">Reference proteome</keyword>
<proteinExistence type="predicted"/>
<accession>A0ABP7IWE5</accession>
<comment type="caution">
    <text evidence="2">The sequence shown here is derived from an EMBL/GenBank/DDBJ whole genome shotgun (WGS) entry which is preliminary data.</text>
</comment>
<name>A0ABP7IWE5_9ACTN</name>
<gene>
    <name evidence="2" type="ORF">GCM10022403_072080</name>
</gene>
<sequence>MTKAVTGWTFTSRWERWTTRVLRYWDGRPFLRSDVMDEWLAAIGTETIKSVCFSPGVIGWDVSGCTDDEREALEGDREAVTALAERLADTHTPAGPTPRDLGTTGSFVPLHQLMSTVPAQKPGQHDKRDIDRKPPDYQG</sequence>
<dbReference type="EMBL" id="BAABDE010000028">
    <property type="protein sequence ID" value="GAA3828396.1"/>
    <property type="molecule type" value="Genomic_DNA"/>
</dbReference>
<dbReference type="Proteomes" id="UP001501009">
    <property type="component" value="Unassembled WGS sequence"/>
</dbReference>
<reference evidence="3" key="1">
    <citation type="journal article" date="2019" name="Int. J. Syst. Evol. Microbiol.">
        <title>The Global Catalogue of Microorganisms (GCM) 10K type strain sequencing project: providing services to taxonomists for standard genome sequencing and annotation.</title>
        <authorList>
            <consortium name="The Broad Institute Genomics Platform"/>
            <consortium name="The Broad Institute Genome Sequencing Center for Infectious Disease"/>
            <person name="Wu L."/>
            <person name="Ma J."/>
        </authorList>
    </citation>
    <scope>NUCLEOTIDE SEQUENCE [LARGE SCALE GENOMIC DNA]</scope>
    <source>
        <strain evidence="3">JCM 17138</strain>
    </source>
</reference>
<evidence type="ECO:0000313" key="2">
    <source>
        <dbReference type="EMBL" id="GAA3828396.1"/>
    </source>
</evidence>